<protein>
    <submittedName>
        <fullName evidence="2">Uncharacterized protein</fullName>
    </submittedName>
</protein>
<evidence type="ECO:0000256" key="1">
    <source>
        <dbReference type="SAM" id="MobiDB-lite"/>
    </source>
</evidence>
<name>A0AAD3T4Y6_NEPGR</name>
<dbReference type="Proteomes" id="UP001279734">
    <property type="component" value="Unassembled WGS sequence"/>
</dbReference>
<evidence type="ECO:0000313" key="3">
    <source>
        <dbReference type="Proteomes" id="UP001279734"/>
    </source>
</evidence>
<keyword evidence="3" id="KW-1185">Reference proteome</keyword>
<evidence type="ECO:0000313" key="2">
    <source>
        <dbReference type="EMBL" id="GMH23110.1"/>
    </source>
</evidence>
<dbReference type="AlphaFoldDB" id="A0AAD3T4Y6"/>
<feature type="region of interest" description="Disordered" evidence="1">
    <location>
        <begin position="109"/>
        <end position="144"/>
    </location>
</feature>
<organism evidence="2 3">
    <name type="scientific">Nepenthes gracilis</name>
    <name type="common">Slender pitcher plant</name>
    <dbReference type="NCBI Taxonomy" id="150966"/>
    <lineage>
        <taxon>Eukaryota</taxon>
        <taxon>Viridiplantae</taxon>
        <taxon>Streptophyta</taxon>
        <taxon>Embryophyta</taxon>
        <taxon>Tracheophyta</taxon>
        <taxon>Spermatophyta</taxon>
        <taxon>Magnoliopsida</taxon>
        <taxon>eudicotyledons</taxon>
        <taxon>Gunneridae</taxon>
        <taxon>Pentapetalae</taxon>
        <taxon>Caryophyllales</taxon>
        <taxon>Nepenthaceae</taxon>
        <taxon>Nepenthes</taxon>
    </lineage>
</organism>
<comment type="caution">
    <text evidence="2">The sequence shown here is derived from an EMBL/GenBank/DDBJ whole genome shotgun (WGS) entry which is preliminary data.</text>
</comment>
<sequence length="144" mass="15319">MTSDAANPEIILQSLSTSVIHFGALCFSLQKQHSSTLVFSSHSFQPTSTDPAGFDFTVERNIIILNVGNSGVAALLKEPHQRDRFSPEPPLLVAGLVACTAKSVLRASYQREESTGSEGDRGGARSVPMALDGMPKELRAFSGG</sequence>
<feature type="compositionally biased region" description="Basic and acidic residues" evidence="1">
    <location>
        <begin position="109"/>
        <end position="123"/>
    </location>
</feature>
<accession>A0AAD3T4Y6</accession>
<reference evidence="2" key="1">
    <citation type="submission" date="2023-05" db="EMBL/GenBank/DDBJ databases">
        <title>Nepenthes gracilis genome sequencing.</title>
        <authorList>
            <person name="Fukushima K."/>
        </authorList>
    </citation>
    <scope>NUCLEOTIDE SEQUENCE</scope>
    <source>
        <strain evidence="2">SING2019-196</strain>
    </source>
</reference>
<proteinExistence type="predicted"/>
<gene>
    <name evidence="2" type="ORF">Nepgr_024953</name>
</gene>
<feature type="compositionally biased region" description="Basic and acidic residues" evidence="1">
    <location>
        <begin position="134"/>
        <end position="144"/>
    </location>
</feature>
<dbReference type="EMBL" id="BSYO01000025">
    <property type="protein sequence ID" value="GMH23110.1"/>
    <property type="molecule type" value="Genomic_DNA"/>
</dbReference>